<proteinExistence type="predicted"/>
<organism evidence="3 4">
    <name type="scientific">Brassica cretica</name>
    <name type="common">Mustard</name>
    <dbReference type="NCBI Taxonomy" id="69181"/>
    <lineage>
        <taxon>Eukaryota</taxon>
        <taxon>Viridiplantae</taxon>
        <taxon>Streptophyta</taxon>
        <taxon>Embryophyta</taxon>
        <taxon>Tracheophyta</taxon>
        <taxon>Spermatophyta</taxon>
        <taxon>Magnoliopsida</taxon>
        <taxon>eudicotyledons</taxon>
        <taxon>Gunneridae</taxon>
        <taxon>Pentapetalae</taxon>
        <taxon>rosids</taxon>
        <taxon>malvids</taxon>
        <taxon>Brassicales</taxon>
        <taxon>Brassicaceae</taxon>
        <taxon>Brassiceae</taxon>
        <taxon>Brassica</taxon>
    </lineage>
</organism>
<feature type="compositionally biased region" description="Basic and acidic residues" evidence="1">
    <location>
        <begin position="354"/>
        <end position="385"/>
    </location>
</feature>
<name>A0ABQ7B6A9_BRACR</name>
<dbReference type="PANTHER" id="PTHR34146:SF3">
    <property type="entry name" value="POLYNUCLEOTIDYL TRANSFERASE, RIBONUCLEASE H-LIKE SUPERFAMILY PROTEIN"/>
    <property type="match status" value="1"/>
</dbReference>
<sequence>MIPTIRLIIIRDTHARQFCRGKIPRDRERLHPYNRDRRDESRIIRRESEILHNKGKYGDSASSSSWRVKGSSPHSGVRIREQTNGRSRIETPIRSTRSSPDSQRTISESHRPYRSSNQGRRHDYHKRQDQRLEWQPVRAAKGRNEGQGRPHTEREAEHEIEEERRRRIKGKIIAGTEKETITGRTPSHVVNGNVTTSEPTTTMIPETQVYKEKTNNSLPVEPVNVLMLKNKETSLTRVRDIDEHNKEQELDKGIRASAENHRDEEDLQLLTEEEINQIAEQYGSVNLEMDEDMLDEDDLLVEPEIPETQVVPETFIEATLNAPVLPQRANKGEEEVADHIKKPHHVAGQGQEYQDGRRVRKDQKDKAQITSDGKQRSLRSPDKKGLIASKKFANRGRASPKGKLIRSAHLHLGRESTPMVPRTEVYPSAHAMDTSMFPWIVWYLWTARNDKCFNNKDTTAMDTLQLASHEAEAWKIAQITPETICEEEAHVRRYTENATGVVTGRWRCQIDTSWIQQGDGTSLGFILYEEDSVIIRGQRSCRHSNSPLHAEAECLVWVMEELSGRDFKHVSFESDCQQLVQIIQSSKSWPALEPELDDIEILRSSFSFFSLCFISRSLNTRSRSLNTRADSLAKEARS</sequence>
<feature type="compositionally biased region" description="Basic and acidic residues" evidence="1">
    <location>
        <begin position="78"/>
        <end position="91"/>
    </location>
</feature>
<dbReference type="CDD" id="cd06222">
    <property type="entry name" value="RNase_H_like"/>
    <property type="match status" value="1"/>
</dbReference>
<protein>
    <recommendedName>
        <fullName evidence="2">RNase H type-1 domain-containing protein</fullName>
    </recommendedName>
</protein>
<feature type="region of interest" description="Disordered" evidence="1">
    <location>
        <begin position="341"/>
        <end position="386"/>
    </location>
</feature>
<reference evidence="3 4" key="1">
    <citation type="journal article" date="2020" name="BMC Genomics">
        <title>Intraspecific diversification of the crop wild relative Brassica cretica Lam. using demographic model selection.</title>
        <authorList>
            <person name="Kioukis A."/>
            <person name="Michalopoulou V.A."/>
            <person name="Briers L."/>
            <person name="Pirintsos S."/>
            <person name="Studholme D.J."/>
            <person name="Pavlidis P."/>
            <person name="Sarris P.F."/>
        </authorList>
    </citation>
    <scope>NUCLEOTIDE SEQUENCE [LARGE SCALE GENOMIC DNA]</scope>
    <source>
        <strain evidence="4">cv. PFS-1207/04</strain>
    </source>
</reference>
<feature type="compositionally biased region" description="Basic and acidic residues" evidence="1">
    <location>
        <begin position="142"/>
        <end position="163"/>
    </location>
</feature>
<dbReference type="EMBL" id="QGKV02001507">
    <property type="protein sequence ID" value="KAF3528087.1"/>
    <property type="molecule type" value="Genomic_DNA"/>
</dbReference>
<dbReference type="InterPro" id="IPR044730">
    <property type="entry name" value="RNase_H-like_dom_plant"/>
</dbReference>
<dbReference type="PANTHER" id="PTHR34146">
    <property type="entry name" value="POLYNUCLEOTIDYL TRANSFERASE, RIBONUCLEASE H-LIKE SUPERFAMILY PROTEIN-RELATED"/>
    <property type="match status" value="1"/>
</dbReference>
<feature type="compositionally biased region" description="Polar residues" evidence="1">
    <location>
        <begin position="93"/>
        <end position="106"/>
    </location>
</feature>
<dbReference type="Gene3D" id="3.30.420.10">
    <property type="entry name" value="Ribonuclease H-like superfamily/Ribonuclease H"/>
    <property type="match status" value="1"/>
</dbReference>
<gene>
    <name evidence="3" type="ORF">DY000_02042523</name>
</gene>
<accession>A0ABQ7B6A9</accession>
<feature type="region of interest" description="Disordered" evidence="1">
    <location>
        <begin position="54"/>
        <end position="163"/>
    </location>
</feature>
<dbReference type="InterPro" id="IPR036397">
    <property type="entry name" value="RNaseH_sf"/>
</dbReference>
<evidence type="ECO:0000259" key="2">
    <source>
        <dbReference type="Pfam" id="PF13456"/>
    </source>
</evidence>
<feature type="domain" description="RNase H type-1" evidence="2">
    <location>
        <begin position="516"/>
        <end position="623"/>
    </location>
</feature>
<keyword evidence="4" id="KW-1185">Reference proteome</keyword>
<dbReference type="Pfam" id="PF13456">
    <property type="entry name" value="RVT_3"/>
    <property type="match status" value="1"/>
</dbReference>
<evidence type="ECO:0000256" key="1">
    <source>
        <dbReference type="SAM" id="MobiDB-lite"/>
    </source>
</evidence>
<evidence type="ECO:0000313" key="3">
    <source>
        <dbReference type="EMBL" id="KAF3528087.1"/>
    </source>
</evidence>
<evidence type="ECO:0000313" key="4">
    <source>
        <dbReference type="Proteomes" id="UP000266723"/>
    </source>
</evidence>
<comment type="caution">
    <text evidence="3">The sequence shown here is derived from an EMBL/GenBank/DDBJ whole genome shotgun (WGS) entry which is preliminary data.</text>
</comment>
<dbReference type="InterPro" id="IPR002156">
    <property type="entry name" value="RNaseH_domain"/>
</dbReference>
<dbReference type="Proteomes" id="UP000266723">
    <property type="component" value="Unassembled WGS sequence"/>
</dbReference>